<protein>
    <submittedName>
        <fullName evidence="1">Uncharacterized protein</fullName>
    </submittedName>
</protein>
<reference evidence="1" key="2">
    <citation type="submission" date="2020-09" db="EMBL/GenBank/DDBJ databases">
        <authorList>
            <person name="Sun Q."/>
            <person name="Sedlacek I."/>
        </authorList>
    </citation>
    <scope>NUCLEOTIDE SEQUENCE</scope>
    <source>
        <strain evidence="1">CCM 7897</strain>
    </source>
</reference>
<evidence type="ECO:0000313" key="2">
    <source>
        <dbReference type="Proteomes" id="UP000606044"/>
    </source>
</evidence>
<dbReference type="EMBL" id="BMCT01000001">
    <property type="protein sequence ID" value="GGF50692.1"/>
    <property type="molecule type" value="Genomic_DNA"/>
</dbReference>
<accession>A0A917BMI1</accession>
<organism evidence="1 2">
    <name type="scientific">Azorhizobium oxalatiphilum</name>
    <dbReference type="NCBI Taxonomy" id="980631"/>
    <lineage>
        <taxon>Bacteria</taxon>
        <taxon>Pseudomonadati</taxon>
        <taxon>Pseudomonadota</taxon>
        <taxon>Alphaproteobacteria</taxon>
        <taxon>Hyphomicrobiales</taxon>
        <taxon>Xanthobacteraceae</taxon>
        <taxon>Azorhizobium</taxon>
    </lineage>
</organism>
<dbReference type="AlphaFoldDB" id="A0A917BMI1"/>
<dbReference type="Proteomes" id="UP000606044">
    <property type="component" value="Unassembled WGS sequence"/>
</dbReference>
<gene>
    <name evidence="1" type="ORF">GCM10007301_07590</name>
</gene>
<evidence type="ECO:0000313" key="1">
    <source>
        <dbReference type="EMBL" id="GGF50692.1"/>
    </source>
</evidence>
<comment type="caution">
    <text evidence="1">The sequence shown here is derived from an EMBL/GenBank/DDBJ whole genome shotgun (WGS) entry which is preliminary data.</text>
</comment>
<proteinExistence type="predicted"/>
<name>A0A917BMI1_9HYPH</name>
<keyword evidence="2" id="KW-1185">Reference proteome</keyword>
<sequence>MSPDTPTGYMNCTLVAAWARAPRSTAALATAAVPPTMKARRETPDAIWPNVDLFDMATPSERRENDGS</sequence>
<reference evidence="1" key="1">
    <citation type="journal article" date="2014" name="Int. J. Syst. Evol. Microbiol.">
        <title>Complete genome sequence of Corynebacterium casei LMG S-19264T (=DSM 44701T), isolated from a smear-ripened cheese.</title>
        <authorList>
            <consortium name="US DOE Joint Genome Institute (JGI-PGF)"/>
            <person name="Walter F."/>
            <person name="Albersmeier A."/>
            <person name="Kalinowski J."/>
            <person name="Ruckert C."/>
        </authorList>
    </citation>
    <scope>NUCLEOTIDE SEQUENCE</scope>
    <source>
        <strain evidence="1">CCM 7897</strain>
    </source>
</reference>